<feature type="coiled-coil region" evidence="1">
    <location>
        <begin position="3"/>
        <end position="47"/>
    </location>
</feature>
<dbReference type="EMBL" id="JAUHHV010000001">
    <property type="protein sequence ID" value="KAK1439162.1"/>
    <property type="molecule type" value="Genomic_DNA"/>
</dbReference>
<protein>
    <submittedName>
        <fullName evidence="2">Uncharacterized protein</fullName>
    </submittedName>
</protein>
<evidence type="ECO:0000313" key="3">
    <source>
        <dbReference type="Proteomes" id="UP001229421"/>
    </source>
</evidence>
<comment type="caution">
    <text evidence="2">The sequence shown here is derived from an EMBL/GenBank/DDBJ whole genome shotgun (WGS) entry which is preliminary data.</text>
</comment>
<keyword evidence="3" id="KW-1185">Reference proteome</keyword>
<sequence length="143" mass="16529">MQVQRLKEKVAELEREKAEKNDMKEKIEQNTRLYAEMNEKLQMLSQNMPQNFPRLFTISIGERQRQKVENAQHIPRQSATKMHITLRFGGVSSNRWSNSGECQLGWVTLKFSSTWCLGVAGIKFGVLESLLVVLEWQCNALDS</sequence>
<proteinExistence type="predicted"/>
<name>A0AAD8LCX8_TARER</name>
<evidence type="ECO:0000256" key="1">
    <source>
        <dbReference type="SAM" id="Coils"/>
    </source>
</evidence>
<gene>
    <name evidence="2" type="ORF">QVD17_04977</name>
</gene>
<dbReference type="Proteomes" id="UP001229421">
    <property type="component" value="Unassembled WGS sequence"/>
</dbReference>
<reference evidence="2" key="1">
    <citation type="journal article" date="2023" name="bioRxiv">
        <title>Improved chromosome-level genome assembly for marigold (Tagetes erecta).</title>
        <authorList>
            <person name="Jiang F."/>
            <person name="Yuan L."/>
            <person name="Wang S."/>
            <person name="Wang H."/>
            <person name="Xu D."/>
            <person name="Wang A."/>
            <person name="Fan W."/>
        </authorList>
    </citation>
    <scope>NUCLEOTIDE SEQUENCE</scope>
    <source>
        <strain evidence="2">WSJ</strain>
        <tissue evidence="2">Leaf</tissue>
    </source>
</reference>
<keyword evidence="1" id="KW-0175">Coiled coil</keyword>
<organism evidence="2 3">
    <name type="scientific">Tagetes erecta</name>
    <name type="common">African marigold</name>
    <dbReference type="NCBI Taxonomy" id="13708"/>
    <lineage>
        <taxon>Eukaryota</taxon>
        <taxon>Viridiplantae</taxon>
        <taxon>Streptophyta</taxon>
        <taxon>Embryophyta</taxon>
        <taxon>Tracheophyta</taxon>
        <taxon>Spermatophyta</taxon>
        <taxon>Magnoliopsida</taxon>
        <taxon>eudicotyledons</taxon>
        <taxon>Gunneridae</taxon>
        <taxon>Pentapetalae</taxon>
        <taxon>asterids</taxon>
        <taxon>campanulids</taxon>
        <taxon>Asterales</taxon>
        <taxon>Asteraceae</taxon>
        <taxon>Asteroideae</taxon>
        <taxon>Heliantheae alliance</taxon>
        <taxon>Tageteae</taxon>
        <taxon>Tagetes</taxon>
    </lineage>
</organism>
<evidence type="ECO:0000313" key="2">
    <source>
        <dbReference type="EMBL" id="KAK1439162.1"/>
    </source>
</evidence>
<accession>A0AAD8LCX8</accession>
<dbReference type="AlphaFoldDB" id="A0AAD8LCX8"/>